<dbReference type="EMBL" id="JAKKPZ010000280">
    <property type="protein sequence ID" value="KAI1697222.1"/>
    <property type="molecule type" value="Genomic_DNA"/>
</dbReference>
<comment type="function">
    <text evidence="1">Receptor for thyrotropin-releasing hormone (TRH). Upon ligand binding, this G-protein-coupled receptor triggers activation of the phosphatidylinositol (IP3)-calcium-protein kinase C (PKC) pathway.</text>
</comment>
<keyword evidence="5 9" id="KW-1133">Transmembrane helix</keyword>
<evidence type="ECO:0000256" key="3">
    <source>
        <dbReference type="ARBA" id="ARBA00018873"/>
    </source>
</evidence>
<keyword evidence="13" id="KW-1185">Reference proteome</keyword>
<dbReference type="PRINTS" id="PR00237">
    <property type="entry name" value="GPCRRHODOPSN"/>
</dbReference>
<dbReference type="PROSITE" id="PS50262">
    <property type="entry name" value="G_PROTEIN_RECEP_F1_2"/>
    <property type="match status" value="1"/>
</dbReference>
<feature type="chain" id="PRO_5042077748" description="Thyrotropin-releasing hormone receptor" evidence="10">
    <location>
        <begin position="27"/>
        <end position="416"/>
    </location>
</feature>
<protein>
    <recommendedName>
        <fullName evidence="3">Thyrotropin-releasing hormone receptor</fullName>
    </recommendedName>
    <alternativeName>
        <fullName evidence="7">Thyroliberin receptor</fullName>
    </alternativeName>
</protein>
<dbReference type="GO" id="GO:0016020">
    <property type="term" value="C:membrane"/>
    <property type="evidence" value="ECO:0007669"/>
    <property type="project" value="UniProtKB-SubCell"/>
</dbReference>
<evidence type="ECO:0000256" key="8">
    <source>
        <dbReference type="RuleBase" id="RU000688"/>
    </source>
</evidence>
<evidence type="ECO:0000259" key="11">
    <source>
        <dbReference type="PROSITE" id="PS50262"/>
    </source>
</evidence>
<dbReference type="SUPFAM" id="SSF81321">
    <property type="entry name" value="Family A G protein-coupled receptor-like"/>
    <property type="match status" value="1"/>
</dbReference>
<gene>
    <name evidence="12" type="ORF">DdX_18612</name>
</gene>
<comment type="subcellular location">
    <subcellularLocation>
        <location evidence="2">Membrane</location>
    </subcellularLocation>
</comment>
<accession>A0AAD4QUQ9</accession>
<keyword evidence="10" id="KW-0732">Signal</keyword>
<dbReference type="GO" id="GO:0004997">
    <property type="term" value="F:thyrotropin-releasing hormone receptor activity"/>
    <property type="evidence" value="ECO:0007669"/>
    <property type="project" value="InterPro"/>
</dbReference>
<evidence type="ECO:0000256" key="9">
    <source>
        <dbReference type="SAM" id="Phobius"/>
    </source>
</evidence>
<dbReference type="InterPro" id="IPR002120">
    <property type="entry name" value="TRH_rcpt_1"/>
</dbReference>
<evidence type="ECO:0000313" key="12">
    <source>
        <dbReference type="EMBL" id="KAI1697222.1"/>
    </source>
</evidence>
<evidence type="ECO:0000256" key="6">
    <source>
        <dbReference type="ARBA" id="ARBA00023136"/>
    </source>
</evidence>
<evidence type="ECO:0000256" key="2">
    <source>
        <dbReference type="ARBA" id="ARBA00004370"/>
    </source>
</evidence>
<evidence type="ECO:0000256" key="1">
    <source>
        <dbReference type="ARBA" id="ARBA00004100"/>
    </source>
</evidence>
<comment type="caution">
    <text evidence="12">The sequence shown here is derived from an EMBL/GenBank/DDBJ whole genome shotgun (WGS) entry which is preliminary data.</text>
</comment>
<keyword evidence="8" id="KW-0297">G-protein coupled receptor</keyword>
<feature type="transmembrane region" description="Helical" evidence="9">
    <location>
        <begin position="259"/>
        <end position="278"/>
    </location>
</feature>
<feature type="transmembrane region" description="Helical" evidence="9">
    <location>
        <begin position="343"/>
        <end position="362"/>
    </location>
</feature>
<keyword evidence="8 12" id="KW-0675">Receptor</keyword>
<name>A0AAD4QUQ9_9BILA</name>
<comment type="similarity">
    <text evidence="8">Belongs to the G-protein coupled receptor 1 family.</text>
</comment>
<sequence>MSSQFASMTILFGLLAIVSVFHMAESNDKTMRVSVFDADNQAMPKLQGNRDYQMQIYVKSSLNGEHQEAENDGYGNFSVHYAYTADVITIVYRGMGNFAAQKGRWEMPVSWWSERNFATLHMLMSATPESNDMQYDKIYLKNNELSNLPLSRIVLFERWILPHLNDSKNEFAVGQPRVYGGAGSYPYPATVDVPHGAVQEAENSYHFLQNEEDDEYWPPHIRIIMSLVFMALTIVGIVGNILVVVVVNKVPGMISPTNCYLVSLAISDCMFFVAAAPTEMAYLHIASSEYVFGPVGCAVFSYLPYLAINTSSMSITAFTVERFIGICYPLRARYICTVKRAKIIIMFIWIFGILYNSPWLYLATLKEDEHGLSCAFTLSRDSWAYKVMFLGDFAALSCHNHNQDNFMNVLIITMPV</sequence>
<evidence type="ECO:0000313" key="13">
    <source>
        <dbReference type="Proteomes" id="UP001201812"/>
    </source>
</evidence>
<feature type="signal peptide" evidence="10">
    <location>
        <begin position="1"/>
        <end position="26"/>
    </location>
</feature>
<keyword evidence="6 9" id="KW-0472">Membrane</keyword>
<dbReference type="AlphaFoldDB" id="A0AAD4QUQ9"/>
<organism evidence="12 13">
    <name type="scientific">Ditylenchus destructor</name>
    <dbReference type="NCBI Taxonomy" id="166010"/>
    <lineage>
        <taxon>Eukaryota</taxon>
        <taxon>Metazoa</taxon>
        <taxon>Ecdysozoa</taxon>
        <taxon>Nematoda</taxon>
        <taxon>Chromadorea</taxon>
        <taxon>Rhabditida</taxon>
        <taxon>Tylenchina</taxon>
        <taxon>Tylenchomorpha</taxon>
        <taxon>Sphaerularioidea</taxon>
        <taxon>Anguinidae</taxon>
        <taxon>Anguininae</taxon>
        <taxon>Ditylenchus</taxon>
    </lineage>
</organism>
<dbReference type="Gene3D" id="1.20.1070.10">
    <property type="entry name" value="Rhodopsin 7-helix transmembrane proteins"/>
    <property type="match status" value="1"/>
</dbReference>
<dbReference type="PROSITE" id="PS00237">
    <property type="entry name" value="G_PROTEIN_RECEP_F1_1"/>
    <property type="match status" value="1"/>
</dbReference>
<dbReference type="Proteomes" id="UP001201812">
    <property type="component" value="Unassembled WGS sequence"/>
</dbReference>
<evidence type="ECO:0000256" key="4">
    <source>
        <dbReference type="ARBA" id="ARBA00022692"/>
    </source>
</evidence>
<keyword evidence="4 8" id="KW-0812">Transmembrane</keyword>
<dbReference type="InterPro" id="IPR000276">
    <property type="entry name" value="GPCR_Rhodpsn"/>
</dbReference>
<dbReference type="PANTHER" id="PTHR46061:SF3">
    <property type="entry name" value="THYROTROPIN-RELEASING HORMONE RECEPTOR"/>
    <property type="match status" value="1"/>
</dbReference>
<feature type="domain" description="G-protein coupled receptors family 1 profile" evidence="11">
    <location>
        <begin position="239"/>
        <end position="416"/>
    </location>
</feature>
<evidence type="ECO:0000256" key="5">
    <source>
        <dbReference type="ARBA" id="ARBA00022989"/>
    </source>
</evidence>
<evidence type="ECO:0000256" key="10">
    <source>
        <dbReference type="SAM" id="SignalP"/>
    </source>
</evidence>
<evidence type="ECO:0000256" key="7">
    <source>
        <dbReference type="ARBA" id="ARBA00032251"/>
    </source>
</evidence>
<dbReference type="InterPro" id="IPR017452">
    <property type="entry name" value="GPCR_Rhodpsn_7TM"/>
</dbReference>
<feature type="transmembrane region" description="Helical" evidence="9">
    <location>
        <begin position="223"/>
        <end position="247"/>
    </location>
</feature>
<proteinExistence type="inferred from homology"/>
<keyword evidence="8" id="KW-0807">Transducer</keyword>
<reference evidence="12" key="1">
    <citation type="submission" date="2022-01" db="EMBL/GenBank/DDBJ databases">
        <title>Genome Sequence Resource for Two Populations of Ditylenchus destructor, the Migratory Endoparasitic Phytonematode.</title>
        <authorList>
            <person name="Zhang H."/>
            <person name="Lin R."/>
            <person name="Xie B."/>
        </authorList>
    </citation>
    <scope>NUCLEOTIDE SEQUENCE</scope>
    <source>
        <strain evidence="12">BazhouSP</strain>
    </source>
</reference>
<dbReference type="Pfam" id="PF00001">
    <property type="entry name" value="7tm_1"/>
    <property type="match status" value="1"/>
</dbReference>
<dbReference type="PANTHER" id="PTHR46061">
    <property type="entry name" value="THYROTROPIN-RELEASING HORMONE RECEPTOR"/>
    <property type="match status" value="1"/>
</dbReference>